<gene>
    <name evidence="3" type="ORF">BN1049_02267</name>
</gene>
<evidence type="ECO:0000313" key="3">
    <source>
        <dbReference type="EMBL" id="CEA05781.1"/>
    </source>
</evidence>
<dbReference type="EMBL" id="LK391969">
    <property type="protein sequence ID" value="CEF27319.1"/>
    <property type="molecule type" value="Genomic_DNA"/>
</dbReference>
<reference evidence="3" key="1">
    <citation type="submission" date="2014-07" db="EMBL/GenBank/DDBJ databases">
        <authorList>
            <person name="Urmite Genomes Urmite Genomes"/>
        </authorList>
    </citation>
    <scope>NUCLEOTIDE SEQUENCE</scope>
    <source>
        <strain evidence="3">12M76_air</strain>
    </source>
</reference>
<feature type="chain" id="PRO_5007378029" evidence="2">
    <location>
        <begin position="25"/>
        <end position="126"/>
    </location>
</feature>
<keyword evidence="2" id="KW-0732">Signal</keyword>
<protein>
    <submittedName>
        <fullName evidence="3">Uncharacterized protein</fullName>
    </submittedName>
</protein>
<feature type="region of interest" description="Disordered" evidence="1">
    <location>
        <begin position="22"/>
        <end position="126"/>
    </location>
</feature>
<dbReference type="AlphaFoldDB" id="A0A078MM17"/>
<dbReference type="EMBL" id="LM997413">
    <property type="protein sequence ID" value="CEA05781.1"/>
    <property type="molecule type" value="Genomic_DNA"/>
</dbReference>
<dbReference type="PATRIC" id="fig|1461581.3.peg.2235"/>
<name>A0A078MM17_9PSED</name>
<feature type="compositionally biased region" description="Gly residues" evidence="1">
    <location>
        <begin position="66"/>
        <end position="126"/>
    </location>
</feature>
<organism evidence="3">
    <name type="scientific">Pseudomonas saudimassiliensis</name>
    <dbReference type="NCBI Taxonomy" id="1461581"/>
    <lineage>
        <taxon>Bacteria</taxon>
        <taxon>Pseudomonadati</taxon>
        <taxon>Pseudomonadota</taxon>
        <taxon>Gammaproteobacteria</taxon>
        <taxon>Pseudomonadales</taxon>
        <taxon>Pseudomonadaceae</taxon>
        <taxon>Pseudomonas</taxon>
    </lineage>
</organism>
<accession>A0A078MM17</accession>
<feature type="signal peptide" evidence="2">
    <location>
        <begin position="1"/>
        <end position="24"/>
    </location>
</feature>
<sequence length="126" mass="11059">MKQQLIYTALFTFALGATAPMALAGGDKHDDDHTMTEQRQDSGAYNATGANGDAPPTSPAHPSGPEGAGTGSGTGTGTGGAGGGGTGTGTGGGAGTGTSGGSGSTGAGTGGAGSGGASGAGAGAGG</sequence>
<feature type="compositionally biased region" description="Basic and acidic residues" evidence="1">
    <location>
        <begin position="26"/>
        <end position="40"/>
    </location>
</feature>
<evidence type="ECO:0000256" key="1">
    <source>
        <dbReference type="SAM" id="MobiDB-lite"/>
    </source>
</evidence>
<evidence type="ECO:0000256" key="2">
    <source>
        <dbReference type="SAM" id="SignalP"/>
    </source>
</evidence>
<proteinExistence type="predicted"/>
<dbReference type="RefSeq" id="WP_044500010.1">
    <property type="nucleotide sequence ID" value="NZ_LK391969.1"/>
</dbReference>